<gene>
    <name evidence="2" type="ORF">FXN63_09960</name>
</gene>
<feature type="region of interest" description="Disordered" evidence="1">
    <location>
        <begin position="1"/>
        <end position="26"/>
    </location>
</feature>
<organism evidence="2 3">
    <name type="scientific">Pigmentiphaga aceris</name>
    <dbReference type="NCBI Taxonomy" id="1940612"/>
    <lineage>
        <taxon>Bacteria</taxon>
        <taxon>Pseudomonadati</taxon>
        <taxon>Pseudomonadota</taxon>
        <taxon>Betaproteobacteria</taxon>
        <taxon>Burkholderiales</taxon>
        <taxon>Alcaligenaceae</taxon>
        <taxon>Pigmentiphaga</taxon>
    </lineage>
</organism>
<sequence>MKRANAQGGGTGADPRKTQQSRDEINVAKPDILANLLERKTIDGAVKQKEAKQQKMFLTIFPVRIARPFLICVSVSFQAPKPYTAIQQGWLHATAKASRCTT</sequence>
<feature type="compositionally biased region" description="Basic and acidic residues" evidence="1">
    <location>
        <begin position="14"/>
        <end position="26"/>
    </location>
</feature>
<reference evidence="2 3" key="1">
    <citation type="submission" date="2019-08" db="EMBL/GenBank/DDBJ databases">
        <title>Amphibian skin-associated Pigmentiphaga: genome sequence and occurrence across geography and hosts.</title>
        <authorList>
            <person name="Bletz M.C."/>
            <person name="Bunk B."/>
            <person name="Sproeer C."/>
            <person name="Biwer P."/>
            <person name="Reiter S."/>
            <person name="Rabemananjara F.C.E."/>
            <person name="Schulz S."/>
            <person name="Overmann J."/>
            <person name="Vences M."/>
        </authorList>
    </citation>
    <scope>NUCLEOTIDE SEQUENCE [LARGE SCALE GENOMIC DNA]</scope>
    <source>
        <strain evidence="2 3">Mada1488</strain>
    </source>
</reference>
<dbReference type="Proteomes" id="UP000325161">
    <property type="component" value="Chromosome"/>
</dbReference>
<protein>
    <submittedName>
        <fullName evidence="2">Uncharacterized protein</fullName>
    </submittedName>
</protein>
<keyword evidence="3" id="KW-1185">Reference proteome</keyword>
<proteinExistence type="predicted"/>
<dbReference type="EMBL" id="CP043046">
    <property type="protein sequence ID" value="QEI06124.1"/>
    <property type="molecule type" value="Genomic_DNA"/>
</dbReference>
<evidence type="ECO:0000313" key="2">
    <source>
        <dbReference type="EMBL" id="QEI06124.1"/>
    </source>
</evidence>
<evidence type="ECO:0000313" key="3">
    <source>
        <dbReference type="Proteomes" id="UP000325161"/>
    </source>
</evidence>
<dbReference type="AlphaFoldDB" id="A0A5C0AWZ8"/>
<evidence type="ECO:0000256" key="1">
    <source>
        <dbReference type="SAM" id="MobiDB-lite"/>
    </source>
</evidence>
<dbReference type="KEGG" id="pacr:FXN63_09960"/>
<dbReference type="RefSeq" id="WP_148814507.1">
    <property type="nucleotide sequence ID" value="NZ_CP043046.1"/>
</dbReference>
<accession>A0A5C0AWZ8</accession>
<name>A0A5C0AWZ8_9BURK</name>